<dbReference type="OrthoDB" id="1826980at2"/>
<evidence type="ECO:0000256" key="1">
    <source>
        <dbReference type="ARBA" id="ARBA00010873"/>
    </source>
</evidence>
<feature type="domain" description="MobA/MobL protein" evidence="3">
    <location>
        <begin position="43"/>
        <end position="99"/>
    </location>
</feature>
<evidence type="ECO:0000313" key="4">
    <source>
        <dbReference type="EMBL" id="TFV48407.1"/>
    </source>
</evidence>
<dbReference type="Pfam" id="PF03389">
    <property type="entry name" value="MobA_MobL"/>
    <property type="match status" value="1"/>
</dbReference>
<keyword evidence="2" id="KW-0184">Conjugation</keyword>
<organism evidence="4 5">
    <name type="scientific">Bradyrhizobium niftali</name>
    <dbReference type="NCBI Taxonomy" id="2560055"/>
    <lineage>
        <taxon>Bacteria</taxon>
        <taxon>Pseudomonadati</taxon>
        <taxon>Pseudomonadota</taxon>
        <taxon>Alphaproteobacteria</taxon>
        <taxon>Hyphomicrobiales</taxon>
        <taxon>Nitrobacteraceae</taxon>
        <taxon>Bradyrhizobium</taxon>
    </lineage>
</organism>
<accession>A0A4Y9M009</accession>
<dbReference type="InterPro" id="IPR005053">
    <property type="entry name" value="MobA_MobL"/>
</dbReference>
<evidence type="ECO:0000256" key="2">
    <source>
        <dbReference type="ARBA" id="ARBA00022971"/>
    </source>
</evidence>
<comment type="caution">
    <text evidence="4">The sequence shown here is derived from an EMBL/GenBank/DDBJ whole genome shotgun (WGS) entry which is preliminary data.</text>
</comment>
<evidence type="ECO:0000259" key="3">
    <source>
        <dbReference type="Pfam" id="PF03389"/>
    </source>
</evidence>
<reference evidence="4 5" key="1">
    <citation type="submission" date="2019-03" db="EMBL/GenBank/DDBJ databases">
        <title>Bradyrhizobium diversity isolated from nodules of Chamaecrista fasciculata.</title>
        <authorList>
            <person name="Klepa M.S."/>
            <person name="Urquiaga M.O."/>
            <person name="Hungria M."/>
            <person name="Delamuta J.R."/>
        </authorList>
    </citation>
    <scope>NUCLEOTIDE SEQUENCE [LARGE SCALE GENOMIC DNA]</scope>
    <source>
        <strain evidence="4 5">CNPSo 3448</strain>
    </source>
</reference>
<gene>
    <name evidence="4" type="ORF">E4K65_12370</name>
</gene>
<dbReference type="EMBL" id="SPQT01000005">
    <property type="protein sequence ID" value="TFV48407.1"/>
    <property type="molecule type" value="Genomic_DNA"/>
</dbReference>
<dbReference type="AlphaFoldDB" id="A0A4Y9M009"/>
<comment type="similarity">
    <text evidence="1">Belongs to the MobA/MobL family.</text>
</comment>
<protein>
    <recommendedName>
        <fullName evidence="3">MobA/MobL protein domain-containing protein</fullName>
    </recommendedName>
</protein>
<keyword evidence="5" id="KW-1185">Reference proteome</keyword>
<dbReference type="Gene3D" id="3.30.930.30">
    <property type="match status" value="1"/>
</dbReference>
<name>A0A4Y9M009_9BRAD</name>
<sequence>MLQHCNIVRQVSEKIDGRSGLAHRAAVASYHFSVQIISRSQGRSALAAAAYRAGERIRDDKTGHLHDYSKRRGVVYAEVISPVGSASFLTQRELLWNYV</sequence>
<dbReference type="Proteomes" id="UP000297966">
    <property type="component" value="Unassembled WGS sequence"/>
</dbReference>
<proteinExistence type="inferred from homology"/>
<evidence type="ECO:0000313" key="5">
    <source>
        <dbReference type="Proteomes" id="UP000297966"/>
    </source>
</evidence>